<dbReference type="PROSITE" id="PS50883">
    <property type="entry name" value="EAL"/>
    <property type="match status" value="1"/>
</dbReference>
<dbReference type="Gene3D" id="3.20.20.450">
    <property type="entry name" value="EAL domain"/>
    <property type="match status" value="1"/>
</dbReference>
<dbReference type="InterPro" id="IPR029150">
    <property type="entry name" value="dCache_3"/>
</dbReference>
<dbReference type="InterPro" id="IPR029151">
    <property type="entry name" value="Sensor-like_sf"/>
</dbReference>
<dbReference type="GO" id="GO:0007165">
    <property type="term" value="P:signal transduction"/>
    <property type="evidence" value="ECO:0007669"/>
    <property type="project" value="InterPro"/>
</dbReference>
<dbReference type="InterPro" id="IPR029787">
    <property type="entry name" value="Nucleotide_cyclase"/>
</dbReference>
<keyword evidence="1" id="KW-0812">Transmembrane</keyword>
<evidence type="ECO:0000256" key="1">
    <source>
        <dbReference type="SAM" id="Phobius"/>
    </source>
</evidence>
<dbReference type="PANTHER" id="PTHR44757">
    <property type="entry name" value="DIGUANYLATE CYCLASE DGCP"/>
    <property type="match status" value="1"/>
</dbReference>
<evidence type="ECO:0000259" key="3">
    <source>
        <dbReference type="PROSITE" id="PS50885"/>
    </source>
</evidence>
<evidence type="ECO:0000259" key="2">
    <source>
        <dbReference type="PROSITE" id="PS50883"/>
    </source>
</evidence>
<dbReference type="SUPFAM" id="SSF158472">
    <property type="entry name" value="HAMP domain-like"/>
    <property type="match status" value="1"/>
</dbReference>
<keyword evidence="1" id="KW-0472">Membrane</keyword>
<dbReference type="AlphaFoldDB" id="A0A6M4GRR1"/>
<dbReference type="SMART" id="SM00267">
    <property type="entry name" value="GGDEF"/>
    <property type="match status" value="1"/>
</dbReference>
<dbReference type="InterPro" id="IPR035919">
    <property type="entry name" value="EAL_sf"/>
</dbReference>
<dbReference type="FunFam" id="3.30.70.270:FF:000001">
    <property type="entry name" value="Diguanylate cyclase domain protein"/>
    <property type="match status" value="1"/>
</dbReference>
<dbReference type="KEGG" id="uru:DSM104443_00190"/>
<dbReference type="CDD" id="cd01948">
    <property type="entry name" value="EAL"/>
    <property type="match status" value="1"/>
</dbReference>
<evidence type="ECO:0008006" key="7">
    <source>
        <dbReference type="Google" id="ProtNLM"/>
    </source>
</evidence>
<dbReference type="Gene3D" id="3.30.70.270">
    <property type="match status" value="1"/>
</dbReference>
<keyword evidence="1" id="KW-1133">Transmembrane helix</keyword>
<dbReference type="Gene3D" id="6.10.340.10">
    <property type="match status" value="1"/>
</dbReference>
<dbReference type="SMART" id="SM00052">
    <property type="entry name" value="EAL"/>
    <property type="match status" value="1"/>
</dbReference>
<dbReference type="PROSITE" id="PS50887">
    <property type="entry name" value="GGDEF"/>
    <property type="match status" value="1"/>
</dbReference>
<accession>A0A6M4GRR1</accession>
<dbReference type="Pfam" id="PF14827">
    <property type="entry name" value="dCache_3"/>
    <property type="match status" value="1"/>
</dbReference>
<reference evidence="5 6" key="1">
    <citation type="submission" date="2020-04" db="EMBL/GenBank/DDBJ databases">
        <title>Usitatibacter rugosus gen. nov., sp. nov. and Usitatibacter palustris sp. nov., novel members of Usitatibacteraceae fam. nov. within the order Nitrosomonadales isolated from soil.</title>
        <authorList>
            <person name="Huber K.J."/>
            <person name="Neumann-Schaal M."/>
            <person name="Geppert A."/>
            <person name="Luckner M."/>
            <person name="Wanner G."/>
            <person name="Overmann J."/>
        </authorList>
    </citation>
    <scope>NUCLEOTIDE SEQUENCE [LARGE SCALE GENOMIC DNA]</scope>
    <source>
        <strain evidence="5 6">0125_3</strain>
    </source>
</reference>
<dbReference type="Pfam" id="PF00563">
    <property type="entry name" value="EAL"/>
    <property type="match status" value="1"/>
</dbReference>
<dbReference type="InterPro" id="IPR001633">
    <property type="entry name" value="EAL_dom"/>
</dbReference>
<dbReference type="NCBIfam" id="TIGR00254">
    <property type="entry name" value="GGDEF"/>
    <property type="match status" value="1"/>
</dbReference>
<dbReference type="PANTHER" id="PTHR44757:SF4">
    <property type="entry name" value="DIGUANYLATE CYCLASE DGCE-RELATED"/>
    <property type="match status" value="1"/>
</dbReference>
<dbReference type="InterPro" id="IPR000160">
    <property type="entry name" value="GGDEF_dom"/>
</dbReference>
<proteinExistence type="predicted"/>
<dbReference type="SUPFAM" id="SSF55073">
    <property type="entry name" value="Nucleotide cyclase"/>
    <property type="match status" value="1"/>
</dbReference>
<dbReference type="GO" id="GO:0016020">
    <property type="term" value="C:membrane"/>
    <property type="evidence" value="ECO:0007669"/>
    <property type="project" value="InterPro"/>
</dbReference>
<dbReference type="Pfam" id="PF00672">
    <property type="entry name" value="HAMP"/>
    <property type="match status" value="1"/>
</dbReference>
<dbReference type="EMBL" id="CP053069">
    <property type="protein sequence ID" value="QJR09154.1"/>
    <property type="molecule type" value="Genomic_DNA"/>
</dbReference>
<feature type="domain" description="GGDEF" evidence="4">
    <location>
        <begin position="386"/>
        <end position="517"/>
    </location>
</feature>
<feature type="domain" description="EAL" evidence="2">
    <location>
        <begin position="526"/>
        <end position="778"/>
    </location>
</feature>
<dbReference type="Proteomes" id="UP000501534">
    <property type="component" value="Chromosome"/>
</dbReference>
<feature type="transmembrane region" description="Helical" evidence="1">
    <location>
        <begin position="277"/>
        <end position="297"/>
    </location>
</feature>
<evidence type="ECO:0000259" key="4">
    <source>
        <dbReference type="PROSITE" id="PS50887"/>
    </source>
</evidence>
<dbReference type="Pfam" id="PF00990">
    <property type="entry name" value="GGDEF"/>
    <property type="match status" value="1"/>
</dbReference>
<dbReference type="GO" id="GO:0003824">
    <property type="term" value="F:catalytic activity"/>
    <property type="evidence" value="ECO:0007669"/>
    <property type="project" value="UniProtKB-ARBA"/>
</dbReference>
<dbReference type="RefSeq" id="WP_171088851.1">
    <property type="nucleotide sequence ID" value="NZ_CP053069.1"/>
</dbReference>
<dbReference type="InterPro" id="IPR052155">
    <property type="entry name" value="Biofilm_reg_signaling"/>
</dbReference>
<gene>
    <name evidence="5" type="ORF">DSM104443_00190</name>
</gene>
<dbReference type="SMART" id="SM00304">
    <property type="entry name" value="HAMP"/>
    <property type="match status" value="1"/>
</dbReference>
<dbReference type="CDD" id="cd01949">
    <property type="entry name" value="GGDEF"/>
    <property type="match status" value="1"/>
</dbReference>
<sequence>MAVRSLRARIAILFLVLLVLVQGIAAVLVTRANGQVARETIDAALLQGERVFQRLLAQNQARLEQGAAILSADFAFRQAIATGDADTVTSVLRNHGARLGASAMMLISLDRVVRADTQDRARTGRPFPFGSLIEEAVNEGKATAIVVQGERPYQLVVVPVLAPDAIAWVGLAFEVNDEFAREMKGLTGLEVSFVGRTAHQAPWRLYASTLGTEARAALAAALPAEGFAGLTRELEVAGVPYETRESDLRTATGVPIVAVLQRPLAEGLLPFRRIDNIFVGLAIASLVTLALGSLVIARGITGPMQRLADGAKRIQQGDYSRPVEVEHKDEIGELAVGFNHMLDGIKSREREILRLAYEDGLTALPNRAMFNVQLEQAVLTAKRIEEPLTVMLLDLDRFKAINDTLGHPVGDQVLREVGLRVRAALRESDVVSRLGGDEFAVLLATGDAERAPQVAIKILKALEQRLVVDGQSMDLGASIGIATFPQHGSDPAALLRAADVAMYVAKRNKGGYAIYDPGHDERRREHLTLLGELRHAVEHDELVLHYQPKMTLATMKVGAVEALVRWDHPVRGFIPPGEFVPFAEQTGSIGAITHWVLRRAVHQCAVWHRQGLQLRVSANVSARDLRTGESLVETLANALRVEEVPASLMCLEITESGLMEDPSSAQATLRRIRDLGVATSIDDYGTGYSSLAYIKQLPVNELKIDRAFVAGMEVDDRNAAIVRSTIELGHNLGLVVVAEGVETDHELANLQRFGCDMAQGYRFARPMPAADLEAWLKK</sequence>
<dbReference type="CDD" id="cd06225">
    <property type="entry name" value="HAMP"/>
    <property type="match status" value="1"/>
</dbReference>
<dbReference type="SUPFAM" id="SSF141868">
    <property type="entry name" value="EAL domain-like"/>
    <property type="match status" value="1"/>
</dbReference>
<protein>
    <recommendedName>
        <fullName evidence="7">Diguanylate cyclase/phosphodiesterase</fullName>
    </recommendedName>
</protein>
<dbReference type="InterPro" id="IPR003660">
    <property type="entry name" value="HAMP_dom"/>
</dbReference>
<feature type="domain" description="HAMP" evidence="3">
    <location>
        <begin position="298"/>
        <end position="350"/>
    </location>
</feature>
<keyword evidence="6" id="KW-1185">Reference proteome</keyword>
<dbReference type="PROSITE" id="PS50885">
    <property type="entry name" value="HAMP"/>
    <property type="match status" value="1"/>
</dbReference>
<dbReference type="InterPro" id="IPR043128">
    <property type="entry name" value="Rev_trsase/Diguanyl_cyclase"/>
</dbReference>
<evidence type="ECO:0000313" key="6">
    <source>
        <dbReference type="Proteomes" id="UP000501534"/>
    </source>
</evidence>
<dbReference type="SUPFAM" id="SSF103190">
    <property type="entry name" value="Sensory domain-like"/>
    <property type="match status" value="1"/>
</dbReference>
<organism evidence="5 6">
    <name type="scientific">Usitatibacter rugosus</name>
    <dbReference type="NCBI Taxonomy" id="2732067"/>
    <lineage>
        <taxon>Bacteria</taxon>
        <taxon>Pseudomonadati</taxon>
        <taxon>Pseudomonadota</taxon>
        <taxon>Betaproteobacteria</taxon>
        <taxon>Nitrosomonadales</taxon>
        <taxon>Usitatibacteraceae</taxon>
        <taxon>Usitatibacter</taxon>
    </lineage>
</organism>
<name>A0A6M4GRR1_9PROT</name>
<evidence type="ECO:0000313" key="5">
    <source>
        <dbReference type="EMBL" id="QJR09154.1"/>
    </source>
</evidence>